<feature type="compositionally biased region" description="Low complexity" evidence="1">
    <location>
        <begin position="643"/>
        <end position="653"/>
    </location>
</feature>
<proteinExistence type="predicted"/>
<feature type="compositionally biased region" description="Basic and acidic residues" evidence="1">
    <location>
        <begin position="418"/>
        <end position="437"/>
    </location>
</feature>
<feature type="compositionally biased region" description="Polar residues" evidence="1">
    <location>
        <begin position="491"/>
        <end position="504"/>
    </location>
</feature>
<feature type="region of interest" description="Disordered" evidence="1">
    <location>
        <begin position="639"/>
        <end position="677"/>
    </location>
</feature>
<feature type="compositionally biased region" description="Low complexity" evidence="1">
    <location>
        <begin position="964"/>
        <end position="981"/>
    </location>
</feature>
<evidence type="ECO:0000313" key="3">
    <source>
        <dbReference type="Proteomes" id="UP001190700"/>
    </source>
</evidence>
<feature type="compositionally biased region" description="Basic and acidic residues" evidence="1">
    <location>
        <begin position="550"/>
        <end position="574"/>
    </location>
</feature>
<name>A0AAE0BCH6_9CHLO</name>
<evidence type="ECO:0000313" key="2">
    <source>
        <dbReference type="EMBL" id="KAK3233881.1"/>
    </source>
</evidence>
<gene>
    <name evidence="2" type="ORF">CYMTET_55856</name>
</gene>
<feature type="compositionally biased region" description="Polar residues" evidence="1">
    <location>
        <begin position="27"/>
        <end position="37"/>
    </location>
</feature>
<feature type="compositionally biased region" description="Low complexity" evidence="1">
    <location>
        <begin position="765"/>
        <end position="823"/>
    </location>
</feature>
<dbReference type="Proteomes" id="UP001190700">
    <property type="component" value="Unassembled WGS sequence"/>
</dbReference>
<feature type="compositionally biased region" description="Low complexity" evidence="1">
    <location>
        <begin position="1"/>
        <end position="15"/>
    </location>
</feature>
<organism evidence="2 3">
    <name type="scientific">Cymbomonas tetramitiformis</name>
    <dbReference type="NCBI Taxonomy" id="36881"/>
    <lineage>
        <taxon>Eukaryota</taxon>
        <taxon>Viridiplantae</taxon>
        <taxon>Chlorophyta</taxon>
        <taxon>Pyramimonadophyceae</taxon>
        <taxon>Pyramimonadales</taxon>
        <taxon>Pyramimonadaceae</taxon>
        <taxon>Cymbomonas</taxon>
    </lineage>
</organism>
<protein>
    <submittedName>
        <fullName evidence="2">Uncharacterized protein</fullName>
    </submittedName>
</protein>
<feature type="region of interest" description="Disordered" evidence="1">
    <location>
        <begin position="1"/>
        <end position="37"/>
    </location>
</feature>
<dbReference type="EMBL" id="LGRX02035611">
    <property type="protein sequence ID" value="KAK3233881.1"/>
    <property type="molecule type" value="Genomic_DNA"/>
</dbReference>
<reference evidence="2 3" key="1">
    <citation type="journal article" date="2015" name="Genome Biol. Evol.">
        <title>Comparative Genomics of a Bacterivorous Green Alga Reveals Evolutionary Causalities and Consequences of Phago-Mixotrophic Mode of Nutrition.</title>
        <authorList>
            <person name="Burns J.A."/>
            <person name="Paasch A."/>
            <person name="Narechania A."/>
            <person name="Kim E."/>
        </authorList>
    </citation>
    <scope>NUCLEOTIDE SEQUENCE [LARGE SCALE GENOMIC DNA]</scope>
    <source>
        <strain evidence="2 3">PLY_AMNH</strain>
    </source>
</reference>
<evidence type="ECO:0000256" key="1">
    <source>
        <dbReference type="SAM" id="MobiDB-lite"/>
    </source>
</evidence>
<dbReference type="AlphaFoldDB" id="A0AAE0BCH6"/>
<feature type="region of interest" description="Disordered" evidence="1">
    <location>
        <begin position="398"/>
        <end position="471"/>
    </location>
</feature>
<feature type="region of interest" description="Disordered" evidence="1">
    <location>
        <begin position="550"/>
        <end position="603"/>
    </location>
</feature>
<feature type="region of interest" description="Disordered" evidence="1">
    <location>
        <begin position="1035"/>
        <end position="1060"/>
    </location>
</feature>
<accession>A0AAE0BCH6</accession>
<feature type="compositionally biased region" description="Pro residues" evidence="1">
    <location>
        <begin position="943"/>
        <end position="953"/>
    </location>
</feature>
<sequence>MSSFTPTTTPGSQPPTEERQQHAQRRLFTSRQPLSPSPTIEEISITINALLQDVHALTANVAELATTVASLGSAFRRSSAQSDEIHENYVTKEELNDINQLNETIINDLIKVRDECVNATSLARTVASRTTSSSTPSSVVITSDKMFDTTKELETIPEVTPLEHRDGQELPPTKIKHIMDDNTSAYNTRSTTPDVTPLLKQLKTAYYAHTDIHERQQQRELQLNFLTAGGDIVFKRFRDALTRVLTATRPGHAPALLNLQRRLKDEAYDGISNGLLAQLLLAATCGNTQIVLSQIVKDSPQAQMDGRLLLLHVHCRLITYPPSTDNSFLTKAKALRISESEDPAVKLNTFTTLIGNHRQLHPAFSGQQEQEVLIEILRASQDTAEHLFSIPLYFEGSAHHSQLPGSSSRPRAASMTGEVREGGRGSADKPKPKEKHPGGRGGKGGKGGKDTHPRATTPPPSRPRSPLRGGTRADFMEHERALYKAAKLKHTGSTNKDSTPSGTWNGLKFTPSDPNDKSIGHPCRSCKFKHGKTVTHSLGRYFDTVTATDLREDPDHEDPAWEKTKRQRKRDKEKQKKARQHQQKLDRQHQVAESLASANSTATAPVQTDITVDCNTQCPVPYLTDLLTGSTSVASTISEDTLDTATTPPTSTTPLPPPSSPPDCHQPEPRAIGIPPATTIAPDTACIHTAVPGMGMHWEGTHTDPVHTVAVHTAAPQPGCNTPSVTRTLVAIAMHWFSFTAAVLLTLLHITLTYTFYMSPRPATTFSQPASPSASASANASTQPASGGTTAPATASTQPASGGATAPATASPQPASASATAPANHTPHLPSGGVTAAPTTLCEPAAASTPPLGHSADEALVGTPTDHTVCTDGATAADTPTSLSTALEADTTVASEQPPTLGAPDSSPAPLDYTPYPGLESIGQWADVSDSGSESDTEGYPPQHTPPPPPPPVSDTDGTVPAQPTADRATTRATAGTLPALVDTDRLAATSDTHMQPPVPSTVQACAVTPDFHFPPIPESQEDTSKTTTKWKQFMADTSIRTDTPRPRPNSSHSPEHSQWDFSVMPSPSFHQLNQFLENYSLTHPSYCTEDPEEDWAQFEVFDDHHLGPRDQH</sequence>
<feature type="region of interest" description="Disordered" evidence="1">
    <location>
        <begin position="486"/>
        <end position="520"/>
    </location>
</feature>
<feature type="region of interest" description="Disordered" evidence="1">
    <location>
        <begin position="765"/>
        <end position="982"/>
    </location>
</feature>
<comment type="caution">
    <text evidence="2">The sequence shown here is derived from an EMBL/GenBank/DDBJ whole genome shotgun (WGS) entry which is preliminary data.</text>
</comment>
<keyword evidence="3" id="KW-1185">Reference proteome</keyword>
<feature type="compositionally biased region" description="Polar residues" evidence="1">
    <location>
        <begin position="399"/>
        <end position="409"/>
    </location>
</feature>